<protein>
    <submittedName>
        <fullName evidence="2">Uncharacterized protein</fullName>
    </submittedName>
</protein>
<keyword evidence="1" id="KW-0812">Transmembrane</keyword>
<sequence length="144" mass="15632">MLGKVVLCTFLVLALWQHTAVKFEMAVQPLKMIDKGAEGVKLHALNLGKWVFGISGFYASPTGQNIIGAIDKGVRDVWTTMMDTLGSLFKLIIVGPFSALQAYGELARGNKSGELYFMGSVTIGILAAVLIAGLFKFCKKKLIY</sequence>
<keyword evidence="1" id="KW-1133">Transmembrane helix</keyword>
<accession>A0A3G5ADP3</accession>
<keyword evidence="1" id="KW-0472">Membrane</keyword>
<gene>
    <name evidence="2" type="ORF">Hyperionvirus15_41</name>
</gene>
<feature type="transmembrane region" description="Helical" evidence="1">
    <location>
        <begin position="82"/>
        <end position="103"/>
    </location>
</feature>
<proteinExistence type="predicted"/>
<name>A0A3G5ADP3_9VIRU</name>
<feature type="transmembrane region" description="Helical" evidence="1">
    <location>
        <begin position="115"/>
        <end position="135"/>
    </location>
</feature>
<reference evidence="2" key="1">
    <citation type="submission" date="2018-10" db="EMBL/GenBank/DDBJ databases">
        <title>Hidden diversity of soil giant viruses.</title>
        <authorList>
            <person name="Schulz F."/>
            <person name="Alteio L."/>
            <person name="Goudeau D."/>
            <person name="Ryan E.M."/>
            <person name="Malmstrom R.R."/>
            <person name="Blanchard J."/>
            <person name="Woyke T."/>
        </authorList>
    </citation>
    <scope>NUCLEOTIDE SEQUENCE</scope>
    <source>
        <strain evidence="2">HYV1</strain>
    </source>
</reference>
<dbReference type="EMBL" id="MK072397">
    <property type="protein sequence ID" value="AYV84003.1"/>
    <property type="molecule type" value="Genomic_DNA"/>
</dbReference>
<evidence type="ECO:0000313" key="2">
    <source>
        <dbReference type="EMBL" id="AYV84003.1"/>
    </source>
</evidence>
<organism evidence="2">
    <name type="scientific">Hyperionvirus sp</name>
    <dbReference type="NCBI Taxonomy" id="2487770"/>
    <lineage>
        <taxon>Viruses</taxon>
        <taxon>Varidnaviria</taxon>
        <taxon>Bamfordvirae</taxon>
        <taxon>Nucleocytoviricota</taxon>
        <taxon>Megaviricetes</taxon>
        <taxon>Imitervirales</taxon>
        <taxon>Mimiviridae</taxon>
        <taxon>Klosneuvirinae</taxon>
    </lineage>
</organism>
<evidence type="ECO:0000256" key="1">
    <source>
        <dbReference type="SAM" id="Phobius"/>
    </source>
</evidence>